<keyword evidence="1" id="KW-1133">Transmembrane helix</keyword>
<dbReference type="AlphaFoldDB" id="A0A329R211"/>
<organism evidence="2 3">
    <name type="scientific">Phytoactinopolyspora halophila</name>
    <dbReference type="NCBI Taxonomy" id="1981511"/>
    <lineage>
        <taxon>Bacteria</taxon>
        <taxon>Bacillati</taxon>
        <taxon>Actinomycetota</taxon>
        <taxon>Actinomycetes</taxon>
        <taxon>Jiangellales</taxon>
        <taxon>Jiangellaceae</taxon>
        <taxon>Phytoactinopolyspora</taxon>
    </lineage>
</organism>
<keyword evidence="1" id="KW-0472">Membrane</keyword>
<accession>A0A329R211</accession>
<gene>
    <name evidence="2" type="ORF">DPM12_03960</name>
</gene>
<evidence type="ECO:0000313" key="3">
    <source>
        <dbReference type="Proteomes" id="UP000250462"/>
    </source>
</evidence>
<dbReference type="Proteomes" id="UP000250462">
    <property type="component" value="Unassembled WGS sequence"/>
</dbReference>
<dbReference type="RefSeq" id="WP_123788238.1">
    <property type="nucleotide sequence ID" value="NZ_QMIG01000002.1"/>
</dbReference>
<comment type="caution">
    <text evidence="2">The sequence shown here is derived from an EMBL/GenBank/DDBJ whole genome shotgun (WGS) entry which is preliminary data.</text>
</comment>
<evidence type="ECO:0000313" key="2">
    <source>
        <dbReference type="EMBL" id="RAW17999.1"/>
    </source>
</evidence>
<evidence type="ECO:0000256" key="1">
    <source>
        <dbReference type="SAM" id="Phobius"/>
    </source>
</evidence>
<name>A0A329R211_9ACTN</name>
<sequence>MADWVALFIALAALTFTIASFWWLNTRRGRLESYEPHSFAAHVSKERVLLRLPLVLFNTGAQPIVVQNLRVRFPEEDQPDMALDWNNTRTQLKPVQDDHEDLRAVFAVPGRAAVQKFVEFAGSFPGVVPRGRNYDALVEAKLGHDPDWTSLLRFTLYAVHINSPTQFITYSNTATLCSPDEPEKAKQTAESLLRRFGVAH</sequence>
<proteinExistence type="predicted"/>
<keyword evidence="1" id="KW-0812">Transmembrane</keyword>
<keyword evidence="3" id="KW-1185">Reference proteome</keyword>
<dbReference type="OrthoDB" id="4940576at2"/>
<reference evidence="2 3" key="1">
    <citation type="submission" date="2018-06" db="EMBL/GenBank/DDBJ databases">
        <title>Phytoactinopolyspora halophila sp. nov., a novel halophilic actinomycete isolated from a saline soil in China.</title>
        <authorList>
            <person name="Tang S.-K."/>
        </authorList>
    </citation>
    <scope>NUCLEOTIDE SEQUENCE [LARGE SCALE GENOMIC DNA]</scope>
    <source>
        <strain evidence="2 3">YIM 96934</strain>
    </source>
</reference>
<protein>
    <submittedName>
        <fullName evidence="2">Uncharacterized protein</fullName>
    </submittedName>
</protein>
<dbReference type="EMBL" id="QMIG01000002">
    <property type="protein sequence ID" value="RAW17999.1"/>
    <property type="molecule type" value="Genomic_DNA"/>
</dbReference>
<feature type="transmembrane region" description="Helical" evidence="1">
    <location>
        <begin position="6"/>
        <end position="24"/>
    </location>
</feature>